<evidence type="ECO:0000313" key="3">
    <source>
        <dbReference type="Proteomes" id="UP000598174"/>
    </source>
</evidence>
<dbReference type="InterPro" id="IPR012349">
    <property type="entry name" value="Split_barrel_FMN-bd"/>
</dbReference>
<dbReference type="Pfam" id="PF01243">
    <property type="entry name" value="PNPOx_N"/>
    <property type="match status" value="1"/>
</dbReference>
<dbReference type="Proteomes" id="UP000598174">
    <property type="component" value="Unassembled WGS sequence"/>
</dbReference>
<comment type="caution">
    <text evidence="2">The sequence shown here is derived from an EMBL/GenBank/DDBJ whole genome shotgun (WGS) entry which is preliminary data.</text>
</comment>
<dbReference type="AlphaFoldDB" id="A0A919IZ80"/>
<dbReference type="PANTHER" id="PTHR42815">
    <property type="entry name" value="FAD-BINDING, PUTATIVE (AFU_ORTHOLOGUE AFUA_6G07600)-RELATED"/>
    <property type="match status" value="1"/>
</dbReference>
<dbReference type="EMBL" id="BOMM01000016">
    <property type="protein sequence ID" value="GIE10507.1"/>
    <property type="molecule type" value="Genomic_DNA"/>
</dbReference>
<feature type="domain" description="Pyridoxamine 5'-phosphate oxidase N-terminal" evidence="1">
    <location>
        <begin position="180"/>
        <end position="292"/>
    </location>
</feature>
<dbReference type="PANTHER" id="PTHR42815:SF2">
    <property type="entry name" value="FAD-BINDING, PUTATIVE (AFU_ORTHOLOGUE AFUA_6G07600)-RELATED"/>
    <property type="match status" value="1"/>
</dbReference>
<name>A0A919IZ80_9ACTN</name>
<evidence type="ECO:0000259" key="1">
    <source>
        <dbReference type="Pfam" id="PF01243"/>
    </source>
</evidence>
<dbReference type="InterPro" id="IPR011576">
    <property type="entry name" value="Pyridox_Oxase_N"/>
</dbReference>
<sequence length="381" mass="39871">MNRLTSASGVQAVIGHPLPMIKLKEIDALDAGCRAVLRRSPIAAFGYRDAAGTARSTFVGGEPGFVRVHSPTRISFPGISFSGVPLPGISGPRLPPGPVSFFFLLPGVGEVLRVNGSATGRPDHRIDIQQAYVHCAQAVLRSRLWQPPASGPASSGPAVSGSVAPVGARAGGGPLSRPGIAEFLAAAPFLALSSWDAAGGGDTSPRGDRQPVARILDGRTLVLPDRKGNRRADTLHNLLADDRLALAALVPGRDEVLHVRGHGRITDDPDLLATMALRERPPHLALLIDVEDAEITGSDAVARARIWSPASHLDRATAPDLMAVAGEHLAANSTGAGRRAPALALRVLGAIPGTTRLLRLGMNRAYRAGLRREGYDDVRPG</sequence>
<dbReference type="Gene3D" id="2.30.110.10">
    <property type="entry name" value="Electron Transport, Fmn-binding Protein, Chain A"/>
    <property type="match status" value="1"/>
</dbReference>
<keyword evidence="3" id="KW-1185">Reference proteome</keyword>
<accession>A0A919IZ80</accession>
<protein>
    <recommendedName>
        <fullName evidence="1">Pyridoxamine 5'-phosphate oxidase N-terminal domain-containing protein</fullName>
    </recommendedName>
</protein>
<gene>
    <name evidence="2" type="ORF">Afe05nite_23470</name>
</gene>
<proteinExistence type="predicted"/>
<dbReference type="SUPFAM" id="SSF50475">
    <property type="entry name" value="FMN-binding split barrel"/>
    <property type="match status" value="1"/>
</dbReference>
<reference evidence="2" key="1">
    <citation type="submission" date="2021-01" db="EMBL/GenBank/DDBJ databases">
        <title>Whole genome shotgun sequence of Actinoplanes ferrugineus NBRC 15555.</title>
        <authorList>
            <person name="Komaki H."/>
            <person name="Tamura T."/>
        </authorList>
    </citation>
    <scope>NUCLEOTIDE SEQUENCE</scope>
    <source>
        <strain evidence="2">NBRC 15555</strain>
    </source>
</reference>
<organism evidence="2 3">
    <name type="scientific">Paractinoplanes ferrugineus</name>
    <dbReference type="NCBI Taxonomy" id="113564"/>
    <lineage>
        <taxon>Bacteria</taxon>
        <taxon>Bacillati</taxon>
        <taxon>Actinomycetota</taxon>
        <taxon>Actinomycetes</taxon>
        <taxon>Micromonosporales</taxon>
        <taxon>Micromonosporaceae</taxon>
        <taxon>Paractinoplanes</taxon>
    </lineage>
</organism>
<evidence type="ECO:0000313" key="2">
    <source>
        <dbReference type="EMBL" id="GIE10507.1"/>
    </source>
</evidence>